<gene>
    <name evidence="1" type="ORF">METZ01_LOCUS266859</name>
</gene>
<reference evidence="1" key="1">
    <citation type="submission" date="2018-05" db="EMBL/GenBank/DDBJ databases">
        <authorList>
            <person name="Lanie J.A."/>
            <person name="Ng W.-L."/>
            <person name="Kazmierczak K.M."/>
            <person name="Andrzejewski T.M."/>
            <person name="Davidsen T.M."/>
            <person name="Wayne K.J."/>
            <person name="Tettelin H."/>
            <person name="Glass J.I."/>
            <person name="Rusch D."/>
            <person name="Podicherti R."/>
            <person name="Tsui H.-C.T."/>
            <person name="Winkler M.E."/>
        </authorList>
    </citation>
    <scope>NUCLEOTIDE SEQUENCE</scope>
</reference>
<name>A0A382JQR4_9ZZZZ</name>
<organism evidence="1">
    <name type="scientific">marine metagenome</name>
    <dbReference type="NCBI Taxonomy" id="408172"/>
    <lineage>
        <taxon>unclassified sequences</taxon>
        <taxon>metagenomes</taxon>
        <taxon>ecological metagenomes</taxon>
    </lineage>
</organism>
<dbReference type="AlphaFoldDB" id="A0A382JQR4"/>
<sequence>RIGDFTWMVSDCEELVGVNHRR</sequence>
<proteinExistence type="predicted"/>
<dbReference type="EMBL" id="UINC01075632">
    <property type="protein sequence ID" value="SVC14005.1"/>
    <property type="molecule type" value="Genomic_DNA"/>
</dbReference>
<feature type="non-terminal residue" evidence="1">
    <location>
        <position position="1"/>
    </location>
</feature>
<protein>
    <submittedName>
        <fullName evidence="1">Uncharacterized protein</fullName>
    </submittedName>
</protein>
<evidence type="ECO:0000313" key="1">
    <source>
        <dbReference type="EMBL" id="SVC14005.1"/>
    </source>
</evidence>
<accession>A0A382JQR4</accession>